<sequence length="146" mass="16514">MGEGTQGVLDVGCGVASFVHWDADGGKPLELNRILRPGGFFVWSTTHQLCLSTASVISIDLHNPYANASDPRYDMWILSGRVDHSLLQLKFLRHLNLSYNNFNDLHIPRFIGFLKRLKYVNLSNVGFAGTRKMRTIELFLPLVVRQ</sequence>
<evidence type="ECO:0000256" key="4">
    <source>
        <dbReference type="ARBA" id="ARBA00022989"/>
    </source>
</evidence>
<keyword evidence="2" id="KW-0812">Transmembrane</keyword>
<dbReference type="AlphaFoldDB" id="A0A8J5LKY8"/>
<dbReference type="Gene3D" id="3.80.10.10">
    <property type="entry name" value="Ribonuclease Inhibitor"/>
    <property type="match status" value="1"/>
</dbReference>
<comment type="caution">
    <text evidence="7">The sequence shown here is derived from an EMBL/GenBank/DDBJ whole genome shotgun (WGS) entry which is preliminary data.</text>
</comment>
<accession>A0A8J5LKY8</accession>
<keyword evidence="4" id="KW-1133">Transmembrane helix</keyword>
<evidence type="ECO:0000256" key="5">
    <source>
        <dbReference type="ARBA" id="ARBA00023136"/>
    </source>
</evidence>
<dbReference type="EMBL" id="JACMSC010000007">
    <property type="protein sequence ID" value="KAG6516603.1"/>
    <property type="molecule type" value="Genomic_DNA"/>
</dbReference>
<keyword evidence="3" id="KW-0732">Signal</keyword>
<dbReference type="InterPro" id="IPR032675">
    <property type="entry name" value="LRR_dom_sf"/>
</dbReference>
<dbReference type="PANTHER" id="PTHR48063">
    <property type="entry name" value="LRR RECEPTOR-LIKE KINASE"/>
    <property type="match status" value="1"/>
</dbReference>
<evidence type="ECO:0000313" key="7">
    <source>
        <dbReference type="EMBL" id="KAG6516603.1"/>
    </source>
</evidence>
<evidence type="ECO:0000313" key="8">
    <source>
        <dbReference type="Proteomes" id="UP000734854"/>
    </source>
</evidence>
<dbReference type="PANTHER" id="PTHR48063:SF16">
    <property type="entry name" value="LRR RECEPTOR-LIKE SERINE_THREONINE-PROTEIN KINASE GSO1"/>
    <property type="match status" value="1"/>
</dbReference>
<dbReference type="Proteomes" id="UP000734854">
    <property type="component" value="Unassembled WGS sequence"/>
</dbReference>
<dbReference type="InterPro" id="IPR046956">
    <property type="entry name" value="RLP23-like"/>
</dbReference>
<gene>
    <name evidence="7" type="ORF">ZIOFF_027072</name>
</gene>
<proteinExistence type="predicted"/>
<reference evidence="7 8" key="1">
    <citation type="submission" date="2020-08" db="EMBL/GenBank/DDBJ databases">
        <title>Plant Genome Project.</title>
        <authorList>
            <person name="Zhang R.-G."/>
        </authorList>
    </citation>
    <scope>NUCLEOTIDE SEQUENCE [LARGE SCALE GENOMIC DNA]</scope>
    <source>
        <tissue evidence="7">Rhizome</tissue>
    </source>
</reference>
<keyword evidence="6" id="KW-0325">Glycoprotein</keyword>
<name>A0A8J5LKY8_ZINOF</name>
<dbReference type="GO" id="GO:0016020">
    <property type="term" value="C:membrane"/>
    <property type="evidence" value="ECO:0007669"/>
    <property type="project" value="UniProtKB-SubCell"/>
</dbReference>
<evidence type="ECO:0000256" key="2">
    <source>
        <dbReference type="ARBA" id="ARBA00022692"/>
    </source>
</evidence>
<comment type="subcellular location">
    <subcellularLocation>
        <location evidence="1">Membrane</location>
        <topology evidence="1">Single-pass type I membrane protein</topology>
    </subcellularLocation>
</comment>
<dbReference type="SUPFAM" id="SSF52047">
    <property type="entry name" value="RNI-like"/>
    <property type="match status" value="1"/>
</dbReference>
<evidence type="ECO:0000256" key="3">
    <source>
        <dbReference type="ARBA" id="ARBA00022729"/>
    </source>
</evidence>
<evidence type="ECO:0000256" key="1">
    <source>
        <dbReference type="ARBA" id="ARBA00004479"/>
    </source>
</evidence>
<keyword evidence="5" id="KW-0472">Membrane</keyword>
<protein>
    <submittedName>
        <fullName evidence="7">Uncharacterized protein</fullName>
    </submittedName>
</protein>
<organism evidence="7 8">
    <name type="scientific">Zingiber officinale</name>
    <name type="common">Ginger</name>
    <name type="synonym">Amomum zingiber</name>
    <dbReference type="NCBI Taxonomy" id="94328"/>
    <lineage>
        <taxon>Eukaryota</taxon>
        <taxon>Viridiplantae</taxon>
        <taxon>Streptophyta</taxon>
        <taxon>Embryophyta</taxon>
        <taxon>Tracheophyta</taxon>
        <taxon>Spermatophyta</taxon>
        <taxon>Magnoliopsida</taxon>
        <taxon>Liliopsida</taxon>
        <taxon>Zingiberales</taxon>
        <taxon>Zingiberaceae</taxon>
        <taxon>Zingiber</taxon>
    </lineage>
</organism>
<keyword evidence="8" id="KW-1185">Reference proteome</keyword>
<evidence type="ECO:0000256" key="6">
    <source>
        <dbReference type="ARBA" id="ARBA00023180"/>
    </source>
</evidence>